<dbReference type="EMBL" id="OR475280">
    <property type="protein sequence ID" value="WNM67715.1"/>
    <property type="molecule type" value="Genomic_DNA"/>
</dbReference>
<reference evidence="1 2" key="1">
    <citation type="submission" date="2023-08" db="EMBL/GenBank/DDBJ databases">
        <authorList>
            <person name="Fortune G."/>
            <person name="Humayun A."/>
            <person name="Moberg M."/>
            <person name="Asif M."/>
            <person name="Tran T."/>
            <person name="Wright S."/>
            <person name="Vo M."/>
            <person name="Colon C."/>
            <person name="Tian A."/>
            <person name="Clark L."/>
            <person name="Hozyen L."/>
            <person name="Baylor K."/>
            <person name="Truong R."/>
            <person name="Sackman A."/>
            <person name="Johnson A."/>
            <person name="Caruso S.M."/>
            <person name="Ko C."/>
            <person name="Russell D.A."/>
            <person name="Jacobs-Sera D."/>
            <person name="Hatfull G.F."/>
        </authorList>
    </citation>
    <scope>NUCLEOTIDE SEQUENCE [LARGE SCALE GENOMIC DNA]</scope>
</reference>
<dbReference type="Proteomes" id="UP001302056">
    <property type="component" value="Segment"/>
</dbReference>
<evidence type="ECO:0000313" key="1">
    <source>
        <dbReference type="EMBL" id="WNM67715.1"/>
    </source>
</evidence>
<sequence length="163" mass="18303">MSAPLDRLRHHVTGAVERGEKAPIVERPAAPMVSTMGAEAMGGVVRFLRERTRATALHDRLVALARLDTAPRAMGTWMKAHNGQQVLTYQFKVDPGSQEVRDLWSPGARRVDATRATRVVFGTDEGTTSERYYDGVRAIRSEDDLWVGYDVKWHTLLVFEVVR</sequence>
<name>A0AA96K0M3_9CAUD</name>
<evidence type="ECO:0000313" key="2">
    <source>
        <dbReference type="Proteomes" id="UP001302056"/>
    </source>
</evidence>
<organism evidence="1 2">
    <name type="scientific">Microbacterium phage LittleFortune</name>
    <dbReference type="NCBI Taxonomy" id="3077164"/>
    <lineage>
        <taxon>Viruses</taxon>
        <taxon>Duplodnaviria</taxon>
        <taxon>Heunggongvirae</taxon>
        <taxon>Uroviricota</taxon>
        <taxon>Caudoviricetes</taxon>
        <taxon>Hodgkinviridae</taxon>
        <taxon>Quhwahvirus</taxon>
        <taxon>Quhwahvirus littlefortune</taxon>
    </lineage>
</organism>
<gene>
    <name evidence="1" type="primary">12</name>
    <name evidence="1" type="ORF">SEA_LITTLEFORTUNE_12</name>
</gene>
<protein>
    <submittedName>
        <fullName evidence="1">Uncharacterized protein</fullName>
    </submittedName>
</protein>
<keyword evidence="2" id="KW-1185">Reference proteome</keyword>
<proteinExistence type="predicted"/>
<accession>A0AA96K0M3</accession>